<evidence type="ECO:0000313" key="2">
    <source>
        <dbReference type="Proteomes" id="UP000176996"/>
    </source>
</evidence>
<sequence length="81" mass="9333">MILLVGDELPFHILWRRILEQKIIELLRNAEMLALAVFQNGFVRLRLCLTDFVQVSDSPFLELLGDGKFVDFSINLCAQLL</sequence>
<reference evidence="1 2" key="1">
    <citation type="journal article" date="2016" name="Nat. Commun.">
        <title>Thousands of microbial genomes shed light on interconnected biogeochemical processes in an aquifer system.</title>
        <authorList>
            <person name="Anantharaman K."/>
            <person name="Brown C.T."/>
            <person name="Hug L.A."/>
            <person name="Sharon I."/>
            <person name="Castelle C.J."/>
            <person name="Probst A.J."/>
            <person name="Thomas B.C."/>
            <person name="Singh A."/>
            <person name="Wilkins M.J."/>
            <person name="Karaoz U."/>
            <person name="Brodie E.L."/>
            <person name="Williams K.H."/>
            <person name="Hubbard S.S."/>
            <person name="Banfield J.F."/>
        </authorList>
    </citation>
    <scope>NUCLEOTIDE SEQUENCE [LARGE SCALE GENOMIC DNA]</scope>
</reference>
<proteinExistence type="predicted"/>
<gene>
    <name evidence="1" type="ORF">A3A21_00025</name>
</gene>
<evidence type="ECO:0000313" key="1">
    <source>
        <dbReference type="EMBL" id="OGG39676.1"/>
    </source>
</evidence>
<dbReference type="EMBL" id="MFKK01000037">
    <property type="protein sequence ID" value="OGG39676.1"/>
    <property type="molecule type" value="Genomic_DNA"/>
</dbReference>
<dbReference type="Proteomes" id="UP000176996">
    <property type="component" value="Unassembled WGS sequence"/>
</dbReference>
<protein>
    <submittedName>
        <fullName evidence="1">Uncharacterized protein</fullName>
    </submittedName>
</protein>
<organism evidence="1 2">
    <name type="scientific">Candidatus Jorgensenbacteria bacterium RIFCSPLOWO2_01_FULL_45_25b</name>
    <dbReference type="NCBI Taxonomy" id="1798471"/>
    <lineage>
        <taxon>Bacteria</taxon>
        <taxon>Candidatus Joergenseniibacteriota</taxon>
    </lineage>
</organism>
<name>A0A1F6BRX7_9BACT</name>
<comment type="caution">
    <text evidence="1">The sequence shown here is derived from an EMBL/GenBank/DDBJ whole genome shotgun (WGS) entry which is preliminary data.</text>
</comment>
<dbReference type="AlphaFoldDB" id="A0A1F6BRX7"/>
<accession>A0A1F6BRX7</accession>